<dbReference type="Gene3D" id="1.25.40.180">
    <property type="match status" value="1"/>
</dbReference>
<evidence type="ECO:0000256" key="8">
    <source>
        <dbReference type="SAM" id="MobiDB-lite"/>
    </source>
</evidence>
<dbReference type="InterPro" id="IPR022745">
    <property type="entry name" value="eIF4G1_eIF4E-bd"/>
</dbReference>
<keyword evidence="7" id="KW-0648">Protein biosynthesis</keyword>
<dbReference type="InParanoid" id="H2AZV9"/>
<dbReference type="STRING" id="1071382.H2AZV9"/>
<feature type="compositionally biased region" description="Polar residues" evidence="8">
    <location>
        <begin position="669"/>
        <end position="682"/>
    </location>
</feature>
<dbReference type="GeneID" id="13883546"/>
<feature type="domain" description="MIF4G" evidence="9">
    <location>
        <begin position="364"/>
        <end position="607"/>
    </location>
</feature>
<dbReference type="OrthoDB" id="514777at2759"/>
<proteinExistence type="inferred from homology"/>
<dbReference type="PANTHER" id="PTHR23253:SF9">
    <property type="entry name" value="EUKARYOTIC TRANSLATION INITIATION FACTOR 4 GAMMA 2"/>
    <property type="match status" value="1"/>
</dbReference>
<dbReference type="Gene3D" id="1.20.970.30">
    <property type="entry name" value="eIF4G, eIF4E-binding domain"/>
    <property type="match status" value="1"/>
</dbReference>
<evidence type="ECO:0000256" key="7">
    <source>
        <dbReference type="ARBA" id="ARBA00022917"/>
    </source>
</evidence>
<organism evidence="10 11">
    <name type="scientific">Kazachstania africana (strain ATCC 22294 / BCRC 22015 / CBS 2517 / CECT 1963 / NBRC 1671 / NRRL Y-8276)</name>
    <name type="common">Yeast</name>
    <name type="synonym">Kluyveromyces africanus</name>
    <dbReference type="NCBI Taxonomy" id="1071382"/>
    <lineage>
        <taxon>Eukaryota</taxon>
        <taxon>Fungi</taxon>
        <taxon>Dikarya</taxon>
        <taxon>Ascomycota</taxon>
        <taxon>Saccharomycotina</taxon>
        <taxon>Saccharomycetes</taxon>
        <taxon>Saccharomycetales</taxon>
        <taxon>Saccharomycetaceae</taxon>
        <taxon>Kazachstania</taxon>
    </lineage>
</organism>
<dbReference type="PANTHER" id="PTHR23253">
    <property type="entry name" value="EUKARYOTIC TRANSLATION INITIATION FACTOR 4 GAMMA"/>
    <property type="match status" value="1"/>
</dbReference>
<evidence type="ECO:0000256" key="4">
    <source>
        <dbReference type="ARBA" id="ARBA00022540"/>
    </source>
</evidence>
<dbReference type="RefSeq" id="XP_003959044.1">
    <property type="nucleotide sequence ID" value="XM_003958995.1"/>
</dbReference>
<comment type="subcellular location">
    <subcellularLocation>
        <location evidence="1">Cytoplasm</location>
    </subcellularLocation>
</comment>
<evidence type="ECO:0000256" key="6">
    <source>
        <dbReference type="ARBA" id="ARBA00022884"/>
    </source>
</evidence>
<gene>
    <name evidence="10" type="primary">KAFR0I01280</name>
    <name evidence="10" type="ORF">KAFR_0I01280</name>
</gene>
<evidence type="ECO:0000256" key="5">
    <source>
        <dbReference type="ARBA" id="ARBA00022553"/>
    </source>
</evidence>
<feature type="region of interest" description="Disordered" evidence="8">
    <location>
        <begin position="626"/>
        <end position="711"/>
    </location>
</feature>
<feature type="region of interest" description="Disordered" evidence="8">
    <location>
        <begin position="251"/>
        <end position="332"/>
    </location>
</feature>
<dbReference type="InterPro" id="IPR016024">
    <property type="entry name" value="ARM-type_fold"/>
</dbReference>
<keyword evidence="5" id="KW-0597">Phosphoprotein</keyword>
<dbReference type="HOGENOM" id="CLU_006715_1_0_1"/>
<feature type="compositionally biased region" description="Basic and acidic residues" evidence="8">
    <location>
        <begin position="1"/>
        <end position="58"/>
    </location>
</feature>
<keyword evidence="6" id="KW-0694">RNA-binding</keyword>
<dbReference type="InterPro" id="IPR003890">
    <property type="entry name" value="MIF4G-like_typ-3"/>
</dbReference>
<reference evidence="10 11" key="1">
    <citation type="journal article" date="2011" name="Proc. Natl. Acad. Sci. U.S.A.">
        <title>Evolutionary erosion of yeast sex chromosomes by mating-type switching accidents.</title>
        <authorList>
            <person name="Gordon J.L."/>
            <person name="Armisen D."/>
            <person name="Proux-Wera E."/>
            <person name="Oheigeartaigh S.S."/>
            <person name="Byrne K.P."/>
            <person name="Wolfe K.H."/>
        </authorList>
    </citation>
    <scope>NUCLEOTIDE SEQUENCE [LARGE SCALE GENOMIC DNA]</scope>
    <source>
        <strain evidence="11">ATCC 22294 / BCRC 22015 / CBS 2517 / CECT 1963 / NBRC 1671 / NRRL Y-8276</strain>
    </source>
</reference>
<name>H2AZV9_KAZAF</name>
<dbReference type="GO" id="GO:0016281">
    <property type="term" value="C:eukaryotic translation initiation factor 4F complex"/>
    <property type="evidence" value="ECO:0007669"/>
    <property type="project" value="TreeGrafter"/>
</dbReference>
<dbReference type="InterPro" id="IPR036211">
    <property type="entry name" value="eIF4G_eIF4E-bd_sf"/>
</dbReference>
<evidence type="ECO:0000256" key="3">
    <source>
        <dbReference type="ARBA" id="ARBA00022490"/>
    </source>
</evidence>
<evidence type="ECO:0000313" key="11">
    <source>
        <dbReference type="Proteomes" id="UP000005220"/>
    </source>
</evidence>
<keyword evidence="4" id="KW-0396">Initiation factor</keyword>
<feature type="compositionally biased region" description="Basic and acidic residues" evidence="8">
    <location>
        <begin position="626"/>
        <end position="639"/>
    </location>
</feature>
<keyword evidence="11" id="KW-1185">Reference proteome</keyword>
<comment type="similarity">
    <text evidence="2">Belongs to the eukaryotic initiation factor 4G family.</text>
</comment>
<dbReference type="Pfam" id="PF02854">
    <property type="entry name" value="MIF4G"/>
    <property type="match status" value="1"/>
</dbReference>
<dbReference type="SUPFAM" id="SSF101489">
    <property type="entry name" value="Eukaryotic initiation factor 4f subunit eIF4g, eIF4e-binding domain"/>
    <property type="match status" value="1"/>
</dbReference>
<dbReference type="GO" id="GO:0003743">
    <property type="term" value="F:translation initiation factor activity"/>
    <property type="evidence" value="ECO:0007669"/>
    <property type="project" value="UniProtKB-KW"/>
</dbReference>
<dbReference type="EMBL" id="HE650829">
    <property type="protein sequence ID" value="CCF59909.1"/>
    <property type="molecule type" value="Genomic_DNA"/>
</dbReference>
<accession>H2AZV9</accession>
<feature type="region of interest" description="Disordered" evidence="8">
    <location>
        <begin position="1"/>
        <end position="174"/>
    </location>
</feature>
<evidence type="ECO:0000313" key="10">
    <source>
        <dbReference type="EMBL" id="CCF59909.1"/>
    </source>
</evidence>
<evidence type="ECO:0000256" key="2">
    <source>
        <dbReference type="ARBA" id="ARBA00005775"/>
    </source>
</evidence>
<dbReference type="Pfam" id="PF12152">
    <property type="entry name" value="eIF_4G1"/>
    <property type="match status" value="1"/>
</dbReference>
<dbReference type="SUPFAM" id="SSF48371">
    <property type="entry name" value="ARM repeat"/>
    <property type="match status" value="1"/>
</dbReference>
<feature type="compositionally biased region" description="Acidic residues" evidence="8">
    <location>
        <begin position="141"/>
        <end position="160"/>
    </location>
</feature>
<dbReference type="AlphaFoldDB" id="H2AZV9"/>
<dbReference type="Proteomes" id="UP000005220">
    <property type="component" value="Chromosome 9"/>
</dbReference>
<feature type="compositionally biased region" description="Basic and acidic residues" evidence="8">
    <location>
        <begin position="650"/>
        <end position="668"/>
    </location>
</feature>
<feature type="compositionally biased region" description="Basic and acidic residues" evidence="8">
    <location>
        <begin position="84"/>
        <end position="95"/>
    </location>
</feature>
<dbReference type="KEGG" id="kaf:KAFR_0I01280"/>
<dbReference type="SMART" id="SM00543">
    <property type="entry name" value="MIF4G"/>
    <property type="match status" value="1"/>
</dbReference>
<dbReference type="FunFam" id="1.25.40.180:FF:000020">
    <property type="entry name" value="Eukaryotic translation initiation factor subunit"/>
    <property type="match status" value="1"/>
</dbReference>
<feature type="compositionally biased region" description="Basic and acidic residues" evidence="8">
    <location>
        <begin position="260"/>
        <end position="284"/>
    </location>
</feature>
<feature type="compositionally biased region" description="Basic and acidic residues" evidence="8">
    <location>
        <begin position="291"/>
        <end position="326"/>
    </location>
</feature>
<keyword evidence="3" id="KW-0963">Cytoplasm</keyword>
<sequence length="711" mass="81509">MLEAEAKREAEEKARKEEEEKARLEAEEKAKLEAEEKARLEDKEKARLEAEEKAKQEDASANQEPDGKKVMTFAERMKLKKLQKAKESSEKKESSPAEIPASSNVPTTSELLETPKEETNEVQEEEDSTFVAEEQTKKIAEEEEEIEQASKEEEEVEEEQQNLAETQQDEEVVEAEGVTVSEILQKLNEVQAIENIYDFKYPESFEAPDIRYKKEHIKYTYGPTFLLQFKDNFKAVPDAAWVQSTASKIVIPPGMSRSNRSRDSGKFGGRGDFRSDSNRSDRSRNSSRRSRRDDRRSNRSYRRDRDRSERGEKKDEKAEEKPKEEVAPLVPSANRWVPRSRAKKVETKFAPDGVTELYEKEEVERKMKSLLNKLTLEKFDSISSEILAIANLSKWEQDGVTLKTVIEQIFLKACDEPHWSSMYAQLCGKVVKDLDTEIADESNEGKTGPKLVLHYLVIRCQTEFQKGWTDKLPTNEDGTPLEPEMMSDEYYQAAAAKRRGLGLVRFIGYLYRLHLLTGKMMFECFRKLMKEMTGNPSEEILESVVELLETVGEQFENDRFSAGAGTLEGSALLDSLFSLVQNIVDSGEITNRVKFKLLDVKELREEKGWSSNKKDNGPKTIQQIHEEEERQRSLKRESSRSSSKRSNRGSRRDKERDREPSTVKDKDNFVTTRSFSQRSQQKAPVKEEPTPAAPAASNMFSALMDNSDDEE</sequence>
<dbReference type="GO" id="GO:0003729">
    <property type="term" value="F:mRNA binding"/>
    <property type="evidence" value="ECO:0007669"/>
    <property type="project" value="TreeGrafter"/>
</dbReference>
<protein>
    <recommendedName>
        <fullName evidence="9">MIF4G domain-containing protein</fullName>
    </recommendedName>
</protein>
<evidence type="ECO:0000259" key="9">
    <source>
        <dbReference type="SMART" id="SM00543"/>
    </source>
</evidence>
<evidence type="ECO:0000256" key="1">
    <source>
        <dbReference type="ARBA" id="ARBA00004496"/>
    </source>
</evidence>
<feature type="compositionally biased region" description="Polar residues" evidence="8">
    <location>
        <begin position="101"/>
        <end position="111"/>
    </location>
</feature>
<dbReference type="GO" id="GO:0010494">
    <property type="term" value="C:cytoplasmic stress granule"/>
    <property type="evidence" value="ECO:0007669"/>
    <property type="project" value="UniProtKB-ARBA"/>
</dbReference>
<dbReference type="eggNOG" id="KOG0401">
    <property type="taxonomic scope" value="Eukaryota"/>
</dbReference>